<evidence type="ECO:0000313" key="3">
    <source>
        <dbReference type="EMBL" id="PSR32542.1"/>
    </source>
</evidence>
<proteinExistence type="predicted"/>
<feature type="domain" description="CtsR C-terminal dimerization" evidence="2">
    <location>
        <begin position="78"/>
        <end position="144"/>
    </location>
</feature>
<dbReference type="AlphaFoldDB" id="A0A2T2XDM8"/>
<dbReference type="Pfam" id="PF05848">
    <property type="entry name" value="CtsR"/>
    <property type="match status" value="1"/>
</dbReference>
<reference evidence="3 4" key="1">
    <citation type="journal article" date="2014" name="BMC Genomics">
        <title>Comparison of environmental and isolate Sulfobacillus genomes reveals diverse carbon, sulfur, nitrogen, and hydrogen metabolisms.</title>
        <authorList>
            <person name="Justice N.B."/>
            <person name="Norman A."/>
            <person name="Brown C.T."/>
            <person name="Singh A."/>
            <person name="Thomas B.C."/>
            <person name="Banfield J.F."/>
        </authorList>
    </citation>
    <scope>NUCLEOTIDE SEQUENCE [LARGE SCALE GENOMIC DNA]</scope>
    <source>
        <strain evidence="3">AMDSBA4</strain>
    </source>
</reference>
<protein>
    <submittedName>
        <fullName evidence="3">Transcriptional regulator</fullName>
    </submittedName>
</protein>
<dbReference type="Gene3D" id="1.10.1200.150">
    <property type="entry name" value="Transcriptional regulator CtsR, C-terminal domain"/>
    <property type="match status" value="1"/>
</dbReference>
<dbReference type="InterPro" id="IPR041908">
    <property type="entry name" value="CtsR_C_sf"/>
</dbReference>
<dbReference type="Proteomes" id="UP000242972">
    <property type="component" value="Unassembled WGS sequence"/>
</dbReference>
<dbReference type="InterPro" id="IPR041473">
    <property type="entry name" value="CtsR_C"/>
</dbReference>
<dbReference type="InterPro" id="IPR040465">
    <property type="entry name" value="CtsR_N"/>
</dbReference>
<dbReference type="Gene3D" id="3.30.56.130">
    <property type="entry name" value="Transcriptional regulator CtsR, winged HTH domain"/>
    <property type="match status" value="1"/>
</dbReference>
<name>A0A2T2XDM8_9FIRM</name>
<dbReference type="EMBL" id="PXYW01000037">
    <property type="protein sequence ID" value="PSR32542.1"/>
    <property type="molecule type" value="Genomic_DNA"/>
</dbReference>
<organism evidence="3 4">
    <name type="scientific">Sulfobacillus benefaciens</name>
    <dbReference type="NCBI Taxonomy" id="453960"/>
    <lineage>
        <taxon>Bacteria</taxon>
        <taxon>Bacillati</taxon>
        <taxon>Bacillota</taxon>
        <taxon>Clostridia</taxon>
        <taxon>Eubacteriales</taxon>
        <taxon>Clostridiales Family XVII. Incertae Sedis</taxon>
        <taxon>Sulfobacillus</taxon>
    </lineage>
</organism>
<evidence type="ECO:0000313" key="4">
    <source>
        <dbReference type="Proteomes" id="UP000242972"/>
    </source>
</evidence>
<comment type="caution">
    <text evidence="3">The sequence shown here is derived from an EMBL/GenBank/DDBJ whole genome shotgun (WGS) entry which is preliminary data.</text>
</comment>
<sequence length="153" mass="17345">MARIIDEIELYIRQLLEQSSNGIVDLQRADLADRFDCVPSQVTYVLMTRFTPDRGFLVEGRRGGGGGIRVHQLNTAPQELLDAINQVESIDQARALDIVFRLFQAELISEREASLMRAVLHRDNIQLELPHRDRVRARLLKAMVTAILKPEGA</sequence>
<accession>A0A2T2XDM8</accession>
<feature type="domain" description="CtsR N-terminal HTH" evidence="1">
    <location>
        <begin position="4"/>
        <end position="73"/>
    </location>
</feature>
<gene>
    <name evidence="3" type="ORF">C7B46_13810</name>
</gene>
<dbReference type="InterPro" id="IPR041902">
    <property type="entry name" value="CtsR_N_sf"/>
</dbReference>
<evidence type="ECO:0000259" key="2">
    <source>
        <dbReference type="Pfam" id="PF17727"/>
    </source>
</evidence>
<evidence type="ECO:0000259" key="1">
    <source>
        <dbReference type="Pfam" id="PF05848"/>
    </source>
</evidence>
<dbReference type="Pfam" id="PF17727">
    <property type="entry name" value="CtsR_C"/>
    <property type="match status" value="1"/>
</dbReference>